<organism evidence="3 4">
    <name type="scientific">Hibiscus sabdariffa</name>
    <name type="common">roselle</name>
    <dbReference type="NCBI Taxonomy" id="183260"/>
    <lineage>
        <taxon>Eukaryota</taxon>
        <taxon>Viridiplantae</taxon>
        <taxon>Streptophyta</taxon>
        <taxon>Embryophyta</taxon>
        <taxon>Tracheophyta</taxon>
        <taxon>Spermatophyta</taxon>
        <taxon>Magnoliopsida</taxon>
        <taxon>eudicotyledons</taxon>
        <taxon>Gunneridae</taxon>
        <taxon>Pentapetalae</taxon>
        <taxon>rosids</taxon>
        <taxon>malvids</taxon>
        <taxon>Malvales</taxon>
        <taxon>Malvaceae</taxon>
        <taxon>Malvoideae</taxon>
        <taxon>Hibiscus</taxon>
    </lineage>
</organism>
<name>A0ABR2T2W3_9ROSI</name>
<comment type="caution">
    <text evidence="3">The sequence shown here is derived from an EMBL/GenBank/DDBJ whole genome shotgun (WGS) entry which is preliminary data.</text>
</comment>
<evidence type="ECO:0000313" key="4">
    <source>
        <dbReference type="Proteomes" id="UP001396334"/>
    </source>
</evidence>
<dbReference type="InterPro" id="IPR026960">
    <property type="entry name" value="RVT-Znf"/>
</dbReference>
<sequence length="448" mass="50516">MGSRYAILREDVETAQDSEQRRDDIVDQALKSGTVHDEDVRSEQDTVEESWDNGEVRMELDEHEGLVGVDEVPVTVSVLGREVASLDGIVILETSLNKEKHTVMRVGDELNGQINKSRIGRVLPASIRGNNNKPLSKPGSSFKELDGTKESASTSANTSNVQQRDASVQWRENGAFDHPNGSTSRLVFSCTNDASPSLIPVSDMVDEDGGWDWSQLSPWLSKDTLERIAAIPPPRVGLGSDSPGWRWEDNRKFTTRSAYGALSEECVTNGALYWRQIWKMTVPQRIRIFFWLVFHRRLLTNEERVRRHLSDSERCSICNNGTESIEHALRLCSKARRVWEIMVPPRDDLWNTRFAVTCWLIWKTRCSNIFGGVEFNSEGLARYSNVAVVEFAAAHACRMTPRRPLNGNMVVDKLARMSRGKPIGEALFERPSVEVIPLLKKDMSTSRS</sequence>
<evidence type="ECO:0000259" key="2">
    <source>
        <dbReference type="Pfam" id="PF13966"/>
    </source>
</evidence>
<evidence type="ECO:0000313" key="3">
    <source>
        <dbReference type="EMBL" id="KAK9031727.1"/>
    </source>
</evidence>
<evidence type="ECO:0000256" key="1">
    <source>
        <dbReference type="SAM" id="MobiDB-lite"/>
    </source>
</evidence>
<feature type="compositionally biased region" description="Basic and acidic residues" evidence="1">
    <location>
        <begin position="34"/>
        <end position="44"/>
    </location>
</feature>
<feature type="compositionally biased region" description="Polar residues" evidence="1">
    <location>
        <begin position="150"/>
        <end position="165"/>
    </location>
</feature>
<dbReference type="Proteomes" id="UP001396334">
    <property type="component" value="Unassembled WGS sequence"/>
</dbReference>
<reference evidence="3 4" key="1">
    <citation type="journal article" date="2024" name="G3 (Bethesda)">
        <title>Genome assembly of Hibiscus sabdariffa L. provides insights into metabolisms of medicinal natural products.</title>
        <authorList>
            <person name="Kim T."/>
        </authorList>
    </citation>
    <scope>NUCLEOTIDE SEQUENCE [LARGE SCALE GENOMIC DNA]</scope>
    <source>
        <strain evidence="3">TK-2024</strain>
        <tissue evidence="3">Old leaves</tissue>
    </source>
</reference>
<proteinExistence type="predicted"/>
<accession>A0ABR2T2W3</accession>
<feature type="region of interest" description="Disordered" evidence="1">
    <location>
        <begin position="31"/>
        <end position="50"/>
    </location>
</feature>
<gene>
    <name evidence="3" type="ORF">V6N11_056017</name>
</gene>
<dbReference type="Pfam" id="PF13966">
    <property type="entry name" value="zf-RVT"/>
    <property type="match status" value="1"/>
</dbReference>
<protein>
    <recommendedName>
        <fullName evidence="2">Reverse transcriptase zinc-binding domain-containing protein</fullName>
    </recommendedName>
</protein>
<keyword evidence="4" id="KW-1185">Reference proteome</keyword>
<feature type="domain" description="Reverse transcriptase zinc-binding" evidence="2">
    <location>
        <begin position="253"/>
        <end position="339"/>
    </location>
</feature>
<dbReference type="EMBL" id="JBBPBN010000009">
    <property type="protein sequence ID" value="KAK9031727.1"/>
    <property type="molecule type" value="Genomic_DNA"/>
</dbReference>
<feature type="region of interest" description="Disordered" evidence="1">
    <location>
        <begin position="125"/>
        <end position="165"/>
    </location>
</feature>